<evidence type="ECO:0000256" key="2">
    <source>
        <dbReference type="SAM" id="SignalP"/>
    </source>
</evidence>
<organism evidence="3 4">
    <name type="scientific">Jiangella alkaliphila</name>
    <dbReference type="NCBI Taxonomy" id="419479"/>
    <lineage>
        <taxon>Bacteria</taxon>
        <taxon>Bacillati</taxon>
        <taxon>Actinomycetota</taxon>
        <taxon>Actinomycetes</taxon>
        <taxon>Jiangellales</taxon>
        <taxon>Jiangellaceae</taxon>
        <taxon>Jiangella</taxon>
    </lineage>
</organism>
<feature type="transmembrane region" description="Helical" evidence="1">
    <location>
        <begin position="88"/>
        <end position="110"/>
    </location>
</feature>
<evidence type="ECO:0000313" key="3">
    <source>
        <dbReference type="EMBL" id="SDU50463.1"/>
    </source>
</evidence>
<accession>A0A1H2J213</accession>
<keyword evidence="4" id="KW-1185">Reference proteome</keyword>
<protein>
    <recommendedName>
        <fullName evidence="5">PAP2 superfamily protein</fullName>
    </recommendedName>
</protein>
<keyword evidence="1" id="KW-1133">Transmembrane helix</keyword>
<dbReference type="RefSeq" id="WP_046769387.1">
    <property type="nucleotide sequence ID" value="NZ_KQ061232.1"/>
</dbReference>
<feature type="transmembrane region" description="Helical" evidence="1">
    <location>
        <begin position="176"/>
        <end position="195"/>
    </location>
</feature>
<feature type="transmembrane region" description="Helical" evidence="1">
    <location>
        <begin position="122"/>
        <end position="142"/>
    </location>
</feature>
<feature type="chain" id="PRO_5009277162" description="PAP2 superfamily protein" evidence="2">
    <location>
        <begin position="24"/>
        <end position="211"/>
    </location>
</feature>
<evidence type="ECO:0000313" key="4">
    <source>
        <dbReference type="Proteomes" id="UP000182977"/>
    </source>
</evidence>
<keyword evidence="1" id="KW-0812">Transmembrane</keyword>
<proteinExistence type="predicted"/>
<reference evidence="4" key="1">
    <citation type="submission" date="2016-10" db="EMBL/GenBank/DDBJ databases">
        <authorList>
            <person name="Varghese N."/>
            <person name="Submissions S."/>
        </authorList>
    </citation>
    <scope>NUCLEOTIDE SEQUENCE [LARGE SCALE GENOMIC DNA]</scope>
    <source>
        <strain evidence="4">DSM 45079</strain>
    </source>
</reference>
<evidence type="ECO:0008006" key="5">
    <source>
        <dbReference type="Google" id="ProtNLM"/>
    </source>
</evidence>
<sequence>MTGRTTRQVLTLFAAAASLGAAAAVAYVLGSTSWGTGVERSVADAVAGWRDGGWRLLRGGFGRIVPAFVLALMAVLIVVAYRRDPRTALFAAVAAVGANGTVQAIKAGALPFPASARSSGEAMLSGHVPLVLSGALLAVLVAPAAARRWVIALVVLAVAATLAEVVISGWHTVGEAVAPALLFLAWVLLAGVVAGRWGRAPSTLPVERGGA</sequence>
<dbReference type="AlphaFoldDB" id="A0A1H2J213"/>
<gene>
    <name evidence="3" type="ORF">SAMN04488563_2227</name>
</gene>
<keyword evidence="1" id="KW-0472">Membrane</keyword>
<dbReference type="EMBL" id="LT629791">
    <property type="protein sequence ID" value="SDU50463.1"/>
    <property type="molecule type" value="Genomic_DNA"/>
</dbReference>
<dbReference type="OrthoDB" id="5192406at2"/>
<evidence type="ECO:0000256" key="1">
    <source>
        <dbReference type="SAM" id="Phobius"/>
    </source>
</evidence>
<feature type="transmembrane region" description="Helical" evidence="1">
    <location>
        <begin position="60"/>
        <end position="81"/>
    </location>
</feature>
<name>A0A1H2J213_9ACTN</name>
<keyword evidence="2" id="KW-0732">Signal</keyword>
<dbReference type="Proteomes" id="UP000182977">
    <property type="component" value="Chromosome I"/>
</dbReference>
<feature type="signal peptide" evidence="2">
    <location>
        <begin position="1"/>
        <end position="23"/>
    </location>
</feature>
<dbReference type="STRING" id="419479.SAMN04488563_2227"/>
<feature type="transmembrane region" description="Helical" evidence="1">
    <location>
        <begin position="149"/>
        <end position="170"/>
    </location>
</feature>